<dbReference type="GO" id="GO:0003924">
    <property type="term" value="F:GTPase activity"/>
    <property type="evidence" value="ECO:0007669"/>
    <property type="project" value="TreeGrafter"/>
</dbReference>
<evidence type="ECO:0000256" key="7">
    <source>
        <dbReference type="ARBA" id="ARBA00023134"/>
    </source>
</evidence>
<dbReference type="EMBL" id="JAMQGP010000007">
    <property type="protein sequence ID" value="MCM2680645.1"/>
    <property type="molecule type" value="Genomic_DNA"/>
</dbReference>
<dbReference type="GO" id="GO:0003723">
    <property type="term" value="F:RNA binding"/>
    <property type="evidence" value="ECO:0007669"/>
    <property type="project" value="UniProtKB-KW"/>
</dbReference>
<dbReference type="AlphaFoldDB" id="A0AA41W806"/>
<comment type="similarity">
    <text evidence="8">Belongs to the TRAFAC class YlqF/YawG GTPase family. MTG1 subfamily.</text>
</comment>
<sequence>MAINWYPGHMHKAQKEIKDIISDIDLIIEVLDARIPNSSENPMIAQLRGEKPCIKILNKSDLADADTTALWIEHFKSHKNTDALAVTAKTQESLQKIIPRCKDIVVRDVEEGKPMRVLIAGIPNVGKSTIINALAKRIVAKTGNEPAVTKSQQRINIGSGITLFDTPGMLWPKIHSEDSGYRLAVTGAIKETAFELDDVASYLADYLVVSYPEQLKTRYELEELAPSGYEILEDIGRKRGCLRSGGRVEINKAAKILLTELRETVLGRISMETPQMCMAEQLAIDKKLAAKAEKDAARKKKSKGRKR</sequence>
<evidence type="ECO:0000256" key="3">
    <source>
        <dbReference type="ARBA" id="ARBA00022490"/>
    </source>
</evidence>
<dbReference type="GO" id="GO:0005525">
    <property type="term" value="F:GTP binding"/>
    <property type="evidence" value="ECO:0007669"/>
    <property type="project" value="UniProtKB-KW"/>
</dbReference>
<dbReference type="Gene3D" id="3.40.50.300">
    <property type="entry name" value="P-loop containing nucleotide triphosphate hydrolases"/>
    <property type="match status" value="1"/>
</dbReference>
<dbReference type="NCBIfam" id="TIGR03596">
    <property type="entry name" value="GTPase_YlqF"/>
    <property type="match status" value="1"/>
</dbReference>
<dbReference type="PIRSF" id="PIRSF006230">
    <property type="entry name" value="MG442"/>
    <property type="match status" value="1"/>
</dbReference>
<dbReference type="CDD" id="cd01856">
    <property type="entry name" value="YlqF"/>
    <property type="match status" value="1"/>
</dbReference>
<name>A0AA41W806_9GAMM</name>
<dbReference type="Proteomes" id="UP001165393">
    <property type="component" value="Unassembled WGS sequence"/>
</dbReference>
<comment type="subcellular location">
    <subcellularLocation>
        <location evidence="1 8">Cytoplasm</location>
    </subcellularLocation>
</comment>
<accession>A0AA41W806</accession>
<evidence type="ECO:0000313" key="11">
    <source>
        <dbReference type="EMBL" id="MCM2680645.1"/>
    </source>
</evidence>
<evidence type="ECO:0000256" key="8">
    <source>
        <dbReference type="PIRNR" id="PIRNR006230"/>
    </source>
</evidence>
<dbReference type="InterPro" id="IPR019991">
    <property type="entry name" value="GTP-bd_ribosome_bgen"/>
</dbReference>
<dbReference type="GO" id="GO:0006412">
    <property type="term" value="P:translation"/>
    <property type="evidence" value="ECO:0007669"/>
    <property type="project" value="TreeGrafter"/>
</dbReference>
<comment type="function">
    <text evidence="8">Required for a late step of 50S ribosomal subunit assembly. Has GTPase activity.</text>
</comment>
<dbReference type="InterPro" id="IPR027417">
    <property type="entry name" value="P-loop_NTPase"/>
</dbReference>
<reference evidence="11 12" key="1">
    <citation type="journal article" date="2013" name="Antonie Van Leeuwenhoek">
        <title>Echinimonas agarilytica gen. nov., sp. nov., a new gammaproteobacterium isolated from the sea urchin Strongylocentrotus intermedius.</title>
        <authorList>
            <person name="Nedashkovskaya O.I."/>
            <person name="Stenkova A.M."/>
            <person name="Zhukova N.V."/>
            <person name="Van Trappen S."/>
            <person name="Lee J.S."/>
            <person name="Kim S.B."/>
        </authorList>
    </citation>
    <scope>NUCLEOTIDE SEQUENCE [LARGE SCALE GENOMIC DNA]</scope>
    <source>
        <strain evidence="11 12">KMM 6351</strain>
    </source>
</reference>
<dbReference type="InterPro" id="IPR030378">
    <property type="entry name" value="G_CP_dom"/>
</dbReference>
<proteinExistence type="inferred from homology"/>
<feature type="binding site" evidence="9">
    <location>
        <begin position="124"/>
        <end position="129"/>
    </location>
    <ligand>
        <name>GTP</name>
        <dbReference type="ChEBI" id="CHEBI:37565"/>
    </ligand>
</feature>
<evidence type="ECO:0000256" key="9">
    <source>
        <dbReference type="PIRSR" id="PIRSR006230-1"/>
    </source>
</evidence>
<evidence type="ECO:0000256" key="5">
    <source>
        <dbReference type="ARBA" id="ARBA00022801"/>
    </source>
</evidence>
<feature type="binding site" evidence="9">
    <location>
        <begin position="58"/>
        <end position="61"/>
    </location>
    <ligand>
        <name>GTP</name>
        <dbReference type="ChEBI" id="CHEBI:37565"/>
    </ligand>
</feature>
<dbReference type="InterPro" id="IPR006073">
    <property type="entry name" value="GTP-bd"/>
</dbReference>
<dbReference type="PANTHER" id="PTHR45782">
    <property type="entry name" value="MITOCHONDRIAL RIBOSOME-ASSOCIATED GTPASE 1"/>
    <property type="match status" value="1"/>
</dbReference>
<dbReference type="InterPro" id="IPR016478">
    <property type="entry name" value="GTPase_MTG1"/>
</dbReference>
<keyword evidence="6" id="KW-0694">RNA-binding</keyword>
<evidence type="ECO:0000256" key="6">
    <source>
        <dbReference type="ARBA" id="ARBA00022884"/>
    </source>
</evidence>
<feature type="binding site" evidence="9">
    <location>
        <position position="168"/>
    </location>
    <ligand>
        <name>GTP</name>
        <dbReference type="ChEBI" id="CHEBI:37565"/>
    </ligand>
</feature>
<feature type="domain" description="CP-type G" evidence="10">
    <location>
        <begin position="11"/>
        <end position="172"/>
    </location>
</feature>
<gene>
    <name evidence="11" type="primary">ylqF</name>
    <name evidence="11" type="ORF">NAF29_13330</name>
</gene>
<evidence type="ECO:0000313" key="12">
    <source>
        <dbReference type="Proteomes" id="UP001165393"/>
    </source>
</evidence>
<dbReference type="SUPFAM" id="SSF52540">
    <property type="entry name" value="P-loop containing nucleoside triphosphate hydrolases"/>
    <property type="match status" value="1"/>
</dbReference>
<dbReference type="PROSITE" id="PS51721">
    <property type="entry name" value="G_CP"/>
    <property type="match status" value="1"/>
</dbReference>
<evidence type="ECO:0000256" key="1">
    <source>
        <dbReference type="ARBA" id="ARBA00004496"/>
    </source>
</evidence>
<keyword evidence="7 8" id="KW-0342">GTP-binding</keyword>
<dbReference type="InterPro" id="IPR023179">
    <property type="entry name" value="GTP-bd_ortho_bundle_sf"/>
</dbReference>
<dbReference type="GO" id="GO:0005737">
    <property type="term" value="C:cytoplasm"/>
    <property type="evidence" value="ECO:0007669"/>
    <property type="project" value="UniProtKB-SubCell"/>
</dbReference>
<dbReference type="Pfam" id="PF01926">
    <property type="entry name" value="MMR_HSR1"/>
    <property type="match status" value="1"/>
</dbReference>
<protein>
    <recommendedName>
        <fullName evidence="2 8">Ribosome biogenesis GTPase A</fullName>
    </recommendedName>
</protein>
<evidence type="ECO:0000256" key="2">
    <source>
        <dbReference type="ARBA" id="ARBA00014898"/>
    </source>
</evidence>
<keyword evidence="4 8" id="KW-0547">Nucleotide-binding</keyword>
<keyword evidence="12" id="KW-1185">Reference proteome</keyword>
<keyword evidence="5" id="KW-0378">Hydrolase</keyword>
<evidence type="ECO:0000256" key="4">
    <source>
        <dbReference type="ARBA" id="ARBA00022741"/>
    </source>
</evidence>
<evidence type="ECO:0000259" key="10">
    <source>
        <dbReference type="PROSITE" id="PS51721"/>
    </source>
</evidence>
<keyword evidence="3 8" id="KW-0963">Cytoplasm</keyword>
<dbReference type="PANTHER" id="PTHR45782:SF4">
    <property type="entry name" value="MITOCHONDRIAL RIBOSOME-ASSOCIATED GTPASE 1"/>
    <property type="match status" value="1"/>
</dbReference>
<organism evidence="11 12">
    <name type="scientific">Echinimonas agarilytica</name>
    <dbReference type="NCBI Taxonomy" id="1215918"/>
    <lineage>
        <taxon>Bacteria</taxon>
        <taxon>Pseudomonadati</taxon>
        <taxon>Pseudomonadota</taxon>
        <taxon>Gammaproteobacteria</taxon>
        <taxon>Alteromonadales</taxon>
        <taxon>Echinimonadaceae</taxon>
        <taxon>Echinimonas</taxon>
    </lineage>
</organism>
<dbReference type="Gene3D" id="1.10.1580.10">
    <property type="match status" value="1"/>
</dbReference>
<comment type="caution">
    <text evidence="11">The sequence shown here is derived from an EMBL/GenBank/DDBJ whole genome shotgun (WGS) entry which is preliminary data.</text>
</comment>
<dbReference type="FunFam" id="3.40.50.300:FF:000590">
    <property type="entry name" value="Ribosome biogenesis GTPase A"/>
    <property type="match status" value="1"/>
</dbReference>
<dbReference type="RefSeq" id="WP_251262131.1">
    <property type="nucleotide sequence ID" value="NZ_JAMQGP010000007.1"/>
</dbReference>
<dbReference type="FunFam" id="1.10.1580.10:FF:000003">
    <property type="entry name" value="Ribosome biogenesis GTPase A"/>
    <property type="match status" value="1"/>
</dbReference>